<protein>
    <submittedName>
        <fullName evidence="3">Uncharacterized protein</fullName>
    </submittedName>
</protein>
<dbReference type="GO" id="GO:0006673">
    <property type="term" value="P:inositol phosphoceramide metabolic process"/>
    <property type="evidence" value="ECO:0007669"/>
    <property type="project" value="UniProtKB-ARBA"/>
</dbReference>
<keyword evidence="2" id="KW-1133">Transmembrane helix</keyword>
<keyword evidence="2" id="KW-0812">Transmembrane</keyword>
<dbReference type="Gene3D" id="3.90.550.20">
    <property type="match status" value="1"/>
</dbReference>
<evidence type="ECO:0000313" key="3">
    <source>
        <dbReference type="EMBL" id="KAL3858521.1"/>
    </source>
</evidence>
<dbReference type="PANTHER" id="PTHR32385">
    <property type="entry name" value="MANNOSYL PHOSPHORYLINOSITOL CERAMIDE SYNTHASE"/>
    <property type="match status" value="1"/>
</dbReference>
<accession>A0ABD3VBG9</accession>
<dbReference type="GO" id="GO:0016740">
    <property type="term" value="F:transferase activity"/>
    <property type="evidence" value="ECO:0007669"/>
    <property type="project" value="UniProtKB-KW"/>
</dbReference>
<dbReference type="GO" id="GO:0006688">
    <property type="term" value="P:glycosphingolipid biosynthetic process"/>
    <property type="evidence" value="ECO:0007669"/>
    <property type="project" value="UniProtKB-ARBA"/>
</dbReference>
<keyword evidence="1" id="KW-0808">Transferase</keyword>
<keyword evidence="4" id="KW-1185">Reference proteome</keyword>
<reference evidence="3 4" key="1">
    <citation type="submission" date="2024-11" db="EMBL/GenBank/DDBJ databases">
        <title>Chromosome-level genome assembly of the freshwater bivalve Anodonta woodiana.</title>
        <authorList>
            <person name="Chen X."/>
        </authorList>
    </citation>
    <scope>NUCLEOTIDE SEQUENCE [LARGE SCALE GENOMIC DNA]</scope>
    <source>
        <strain evidence="3">MN2024</strain>
        <tissue evidence="3">Gills</tissue>
    </source>
</reference>
<gene>
    <name evidence="3" type="ORF">ACJMK2_013106</name>
</gene>
<evidence type="ECO:0000256" key="2">
    <source>
        <dbReference type="SAM" id="Phobius"/>
    </source>
</evidence>
<feature type="transmembrane region" description="Helical" evidence="2">
    <location>
        <begin position="7"/>
        <end position="27"/>
    </location>
</feature>
<sequence>MHRFRGLNLTLKVGFPLSVIVLIFIFVRTDINVKYLMDIYTDFNLEEKIKECGMSVCTPCQLLENEQRVDSFNSYVDGSSQIFLDGKLPPATLKEPEHFPASGDDKIERIIHQSWKTKMVPMQFKDYIKSFVNNHPSWKYMFWTDHSTRLFISKHYPNLLSLYDNYAHPLNRPDALRYIVLFHFGGVYSDLDVESLRPLDPIIKKYSCVLGQEPHVHSIVYTNFYEQASNAFMACRKRHLFMKSVIDNLNQFAYFADVLDSTGPRFLTFSLRQYNKKNKDLQVTENDYVYLAPPEYFLPSVDSEINKKLDLLCGGLKCLSPLRQWQCEQWKQEGVRTEPYPFSFTNHVWSHITYKNHFRFYNPTFNICVVSPAAMIYESA</sequence>
<comment type="caution">
    <text evidence="3">The sequence shown here is derived from an EMBL/GenBank/DDBJ whole genome shotgun (WGS) entry which is preliminary data.</text>
</comment>
<evidence type="ECO:0000313" key="4">
    <source>
        <dbReference type="Proteomes" id="UP001634394"/>
    </source>
</evidence>
<dbReference type="GO" id="GO:0016020">
    <property type="term" value="C:membrane"/>
    <property type="evidence" value="ECO:0007669"/>
    <property type="project" value="GOC"/>
</dbReference>
<proteinExistence type="predicted"/>
<evidence type="ECO:0000256" key="1">
    <source>
        <dbReference type="ARBA" id="ARBA00022679"/>
    </source>
</evidence>
<dbReference type="AlphaFoldDB" id="A0ABD3VBG9"/>
<dbReference type="Pfam" id="PF04488">
    <property type="entry name" value="Gly_transf_sug"/>
    <property type="match status" value="1"/>
</dbReference>
<dbReference type="PANTHER" id="PTHR32385:SF15">
    <property type="entry name" value="INOSITOL PHOSPHOCERAMIDE MANNOSYLTRANSFERASE 1"/>
    <property type="match status" value="1"/>
</dbReference>
<dbReference type="SUPFAM" id="SSF53448">
    <property type="entry name" value="Nucleotide-diphospho-sugar transferases"/>
    <property type="match status" value="1"/>
</dbReference>
<dbReference type="InterPro" id="IPR029044">
    <property type="entry name" value="Nucleotide-diphossugar_trans"/>
</dbReference>
<dbReference type="EMBL" id="JBJQND010000013">
    <property type="protein sequence ID" value="KAL3858521.1"/>
    <property type="molecule type" value="Genomic_DNA"/>
</dbReference>
<name>A0ABD3VBG9_SINWO</name>
<keyword evidence="2" id="KW-0472">Membrane</keyword>
<dbReference type="Proteomes" id="UP001634394">
    <property type="component" value="Unassembled WGS sequence"/>
</dbReference>
<dbReference type="InterPro" id="IPR007577">
    <property type="entry name" value="GlycoTrfase_DXD_sugar-bd_CS"/>
</dbReference>
<dbReference type="InterPro" id="IPR051706">
    <property type="entry name" value="Glycosyltransferase_domain"/>
</dbReference>
<organism evidence="3 4">
    <name type="scientific">Sinanodonta woodiana</name>
    <name type="common">Chinese pond mussel</name>
    <name type="synonym">Anodonta woodiana</name>
    <dbReference type="NCBI Taxonomy" id="1069815"/>
    <lineage>
        <taxon>Eukaryota</taxon>
        <taxon>Metazoa</taxon>
        <taxon>Spiralia</taxon>
        <taxon>Lophotrochozoa</taxon>
        <taxon>Mollusca</taxon>
        <taxon>Bivalvia</taxon>
        <taxon>Autobranchia</taxon>
        <taxon>Heteroconchia</taxon>
        <taxon>Palaeoheterodonta</taxon>
        <taxon>Unionida</taxon>
        <taxon>Unionoidea</taxon>
        <taxon>Unionidae</taxon>
        <taxon>Unioninae</taxon>
        <taxon>Sinanodonta</taxon>
    </lineage>
</organism>